<dbReference type="EMBL" id="JACGWJ010000015">
    <property type="protein sequence ID" value="KAL0367417.1"/>
    <property type="molecule type" value="Genomic_DNA"/>
</dbReference>
<feature type="region of interest" description="Disordered" evidence="1">
    <location>
        <begin position="50"/>
        <end position="71"/>
    </location>
</feature>
<dbReference type="AlphaFoldDB" id="A0AAW2QHT4"/>
<protein>
    <submittedName>
        <fullName evidence="2">Uncharacterized protein</fullName>
    </submittedName>
</protein>
<sequence length="109" mass="12459">MELSMAAIRADELPIQEPQKFKEKQELKREGKFFSKLSDKESMAVNTTPFMLLGNSNDMSGEKKDAPQERRPRKLTLKEMQTKLYPFLDSDVSGIFDDLLNANSLSCLK</sequence>
<evidence type="ECO:0000256" key="1">
    <source>
        <dbReference type="SAM" id="MobiDB-lite"/>
    </source>
</evidence>
<evidence type="ECO:0000313" key="2">
    <source>
        <dbReference type="EMBL" id="KAL0367417.1"/>
    </source>
</evidence>
<accession>A0AAW2QHT4</accession>
<name>A0AAW2QHT4_SESRA</name>
<reference evidence="2" key="2">
    <citation type="journal article" date="2024" name="Plant">
        <title>Genomic evolution and insights into agronomic trait innovations of Sesamum species.</title>
        <authorList>
            <person name="Miao H."/>
            <person name="Wang L."/>
            <person name="Qu L."/>
            <person name="Liu H."/>
            <person name="Sun Y."/>
            <person name="Le M."/>
            <person name="Wang Q."/>
            <person name="Wei S."/>
            <person name="Zheng Y."/>
            <person name="Lin W."/>
            <person name="Duan Y."/>
            <person name="Cao H."/>
            <person name="Xiong S."/>
            <person name="Wang X."/>
            <person name="Wei L."/>
            <person name="Li C."/>
            <person name="Ma Q."/>
            <person name="Ju M."/>
            <person name="Zhao R."/>
            <person name="Li G."/>
            <person name="Mu C."/>
            <person name="Tian Q."/>
            <person name="Mei H."/>
            <person name="Zhang T."/>
            <person name="Gao T."/>
            <person name="Zhang H."/>
        </authorList>
    </citation>
    <scope>NUCLEOTIDE SEQUENCE</scope>
    <source>
        <strain evidence="2">G02</strain>
    </source>
</reference>
<comment type="caution">
    <text evidence="2">The sequence shown here is derived from an EMBL/GenBank/DDBJ whole genome shotgun (WGS) entry which is preliminary data.</text>
</comment>
<proteinExistence type="predicted"/>
<feature type="compositionally biased region" description="Basic and acidic residues" evidence="1">
    <location>
        <begin position="60"/>
        <end position="71"/>
    </location>
</feature>
<gene>
    <name evidence="2" type="ORF">Sradi_3631800</name>
</gene>
<reference evidence="2" key="1">
    <citation type="submission" date="2020-06" db="EMBL/GenBank/DDBJ databases">
        <authorList>
            <person name="Li T."/>
            <person name="Hu X."/>
            <person name="Zhang T."/>
            <person name="Song X."/>
            <person name="Zhang H."/>
            <person name="Dai N."/>
            <person name="Sheng W."/>
            <person name="Hou X."/>
            <person name="Wei L."/>
        </authorList>
    </citation>
    <scope>NUCLEOTIDE SEQUENCE</scope>
    <source>
        <strain evidence="2">G02</strain>
        <tissue evidence="2">Leaf</tissue>
    </source>
</reference>
<organism evidence="2">
    <name type="scientific">Sesamum radiatum</name>
    <name type="common">Black benniseed</name>
    <dbReference type="NCBI Taxonomy" id="300843"/>
    <lineage>
        <taxon>Eukaryota</taxon>
        <taxon>Viridiplantae</taxon>
        <taxon>Streptophyta</taxon>
        <taxon>Embryophyta</taxon>
        <taxon>Tracheophyta</taxon>
        <taxon>Spermatophyta</taxon>
        <taxon>Magnoliopsida</taxon>
        <taxon>eudicotyledons</taxon>
        <taxon>Gunneridae</taxon>
        <taxon>Pentapetalae</taxon>
        <taxon>asterids</taxon>
        <taxon>lamiids</taxon>
        <taxon>Lamiales</taxon>
        <taxon>Pedaliaceae</taxon>
        <taxon>Sesamum</taxon>
    </lineage>
</organism>
<feature type="compositionally biased region" description="Polar residues" evidence="1">
    <location>
        <begin position="50"/>
        <end position="59"/>
    </location>
</feature>